<dbReference type="EMBL" id="PDCK01000042">
    <property type="protein sequence ID" value="PRQ37896.1"/>
    <property type="molecule type" value="Genomic_DNA"/>
</dbReference>
<dbReference type="Gramene" id="PRQ37896">
    <property type="protein sequence ID" value="PRQ37896"/>
    <property type="gene ID" value="RchiOBHm_Chr4g0407741"/>
</dbReference>
<protein>
    <submittedName>
        <fullName evidence="2">Uncharacterized protein</fullName>
    </submittedName>
</protein>
<evidence type="ECO:0000256" key="1">
    <source>
        <dbReference type="SAM" id="Phobius"/>
    </source>
</evidence>
<reference evidence="2 3" key="1">
    <citation type="journal article" date="2018" name="Nat. Genet.">
        <title>The Rosa genome provides new insights in the design of modern roses.</title>
        <authorList>
            <person name="Bendahmane M."/>
        </authorList>
    </citation>
    <scope>NUCLEOTIDE SEQUENCE [LARGE SCALE GENOMIC DNA]</scope>
    <source>
        <strain evidence="3">cv. Old Blush</strain>
    </source>
</reference>
<feature type="transmembrane region" description="Helical" evidence="1">
    <location>
        <begin position="16"/>
        <end position="37"/>
    </location>
</feature>
<comment type="caution">
    <text evidence="2">The sequence shown here is derived from an EMBL/GenBank/DDBJ whole genome shotgun (WGS) entry which is preliminary data.</text>
</comment>
<dbReference type="Proteomes" id="UP000238479">
    <property type="component" value="Chromosome 4"/>
</dbReference>
<keyword evidence="1" id="KW-0472">Membrane</keyword>
<evidence type="ECO:0000313" key="3">
    <source>
        <dbReference type="Proteomes" id="UP000238479"/>
    </source>
</evidence>
<evidence type="ECO:0000313" key="2">
    <source>
        <dbReference type="EMBL" id="PRQ37896.1"/>
    </source>
</evidence>
<accession>A0A2P6QUN6</accession>
<sequence length="45" mass="4879">MDAHGLNYNHALAESISWLLFGWSTSIPLAGALLLALRQHCSGEI</sequence>
<keyword evidence="1" id="KW-1133">Transmembrane helix</keyword>
<gene>
    <name evidence="2" type="ORF">RchiOBHm_Chr4g0407741</name>
</gene>
<keyword evidence="1" id="KW-0812">Transmembrane</keyword>
<dbReference type="AlphaFoldDB" id="A0A2P6QUN6"/>
<proteinExistence type="predicted"/>
<name>A0A2P6QUN6_ROSCH</name>
<organism evidence="2 3">
    <name type="scientific">Rosa chinensis</name>
    <name type="common">China rose</name>
    <dbReference type="NCBI Taxonomy" id="74649"/>
    <lineage>
        <taxon>Eukaryota</taxon>
        <taxon>Viridiplantae</taxon>
        <taxon>Streptophyta</taxon>
        <taxon>Embryophyta</taxon>
        <taxon>Tracheophyta</taxon>
        <taxon>Spermatophyta</taxon>
        <taxon>Magnoliopsida</taxon>
        <taxon>eudicotyledons</taxon>
        <taxon>Gunneridae</taxon>
        <taxon>Pentapetalae</taxon>
        <taxon>rosids</taxon>
        <taxon>fabids</taxon>
        <taxon>Rosales</taxon>
        <taxon>Rosaceae</taxon>
        <taxon>Rosoideae</taxon>
        <taxon>Rosoideae incertae sedis</taxon>
        <taxon>Rosa</taxon>
    </lineage>
</organism>
<keyword evidence="3" id="KW-1185">Reference proteome</keyword>